<reference evidence="8 9" key="1">
    <citation type="submission" date="2016-12" db="EMBL/GenBank/DDBJ databases">
        <authorList>
            <person name="Song W.-J."/>
            <person name="Kurnit D.M."/>
        </authorList>
    </citation>
    <scope>NUCLEOTIDE SEQUENCE [LARGE SCALE GENOMIC DNA]</scope>
    <source>
        <strain evidence="8 9">CECT 9026</strain>
    </source>
</reference>
<dbReference type="Gene3D" id="1.10.10.10">
    <property type="entry name" value="Winged helix-like DNA-binding domain superfamily/Winged helix DNA-binding domain"/>
    <property type="match status" value="1"/>
</dbReference>
<dbReference type="InterPro" id="IPR015421">
    <property type="entry name" value="PyrdxlP-dep_Trfase_major"/>
</dbReference>
<name>A0A1N6M3Y3_9VIBR</name>
<dbReference type="CDD" id="cd07377">
    <property type="entry name" value="WHTH_GntR"/>
    <property type="match status" value="1"/>
</dbReference>
<dbReference type="GO" id="GO:0003700">
    <property type="term" value="F:DNA-binding transcription factor activity"/>
    <property type="evidence" value="ECO:0007669"/>
    <property type="project" value="InterPro"/>
</dbReference>
<dbReference type="InterPro" id="IPR004839">
    <property type="entry name" value="Aminotransferase_I/II_large"/>
</dbReference>
<dbReference type="SUPFAM" id="SSF46785">
    <property type="entry name" value="Winged helix' DNA-binding domain"/>
    <property type="match status" value="1"/>
</dbReference>
<dbReference type="Pfam" id="PF00155">
    <property type="entry name" value="Aminotran_1_2"/>
    <property type="match status" value="1"/>
</dbReference>
<dbReference type="SMART" id="SM00345">
    <property type="entry name" value="HTH_GNTR"/>
    <property type="match status" value="1"/>
</dbReference>
<dbReference type="Pfam" id="PF00392">
    <property type="entry name" value="GntR"/>
    <property type="match status" value="1"/>
</dbReference>
<dbReference type="InterPro" id="IPR036388">
    <property type="entry name" value="WH-like_DNA-bd_sf"/>
</dbReference>
<comment type="similarity">
    <text evidence="1">In the C-terminal section; belongs to the class-I pyridoxal-phosphate-dependent aminotransferase family.</text>
</comment>
<evidence type="ECO:0000313" key="10">
    <source>
        <dbReference type="Proteomes" id="UP000515264"/>
    </source>
</evidence>
<evidence type="ECO:0000256" key="2">
    <source>
        <dbReference type="ARBA" id="ARBA00022898"/>
    </source>
</evidence>
<reference evidence="7" key="2">
    <citation type="submission" date="2019-11" db="EMBL/GenBank/DDBJ databases">
        <authorList>
            <person name="January G."/>
            <person name="Bunk B."/>
        </authorList>
    </citation>
    <scope>NUCLEOTIDE SEQUENCE</scope>
    <source>
        <strain evidence="7">3.6</strain>
    </source>
</reference>
<dbReference type="RefSeq" id="WP_074372696.1">
    <property type="nucleotide sequence ID" value="NZ_AP024907.1"/>
</dbReference>
<keyword evidence="5" id="KW-0804">Transcription</keyword>
<evidence type="ECO:0000256" key="4">
    <source>
        <dbReference type="ARBA" id="ARBA00023125"/>
    </source>
</evidence>
<dbReference type="InterPro" id="IPR015424">
    <property type="entry name" value="PyrdxlP-dep_Trfase"/>
</dbReference>
<dbReference type="InterPro" id="IPR000524">
    <property type="entry name" value="Tscrpt_reg_HTH_GntR"/>
</dbReference>
<dbReference type="PANTHER" id="PTHR46577:SF1">
    <property type="entry name" value="HTH-TYPE TRANSCRIPTIONAL REGULATORY PROTEIN GABR"/>
    <property type="match status" value="1"/>
</dbReference>
<dbReference type="EMBL" id="CP046268">
    <property type="protein sequence ID" value="QMV13262.1"/>
    <property type="molecule type" value="Genomic_DNA"/>
</dbReference>
<feature type="domain" description="HTH gntR-type" evidence="6">
    <location>
        <begin position="14"/>
        <end position="82"/>
    </location>
</feature>
<evidence type="ECO:0000256" key="5">
    <source>
        <dbReference type="ARBA" id="ARBA00023163"/>
    </source>
</evidence>
<evidence type="ECO:0000313" key="7">
    <source>
        <dbReference type="EMBL" id="QMV13262.1"/>
    </source>
</evidence>
<gene>
    <name evidence="8" type="primary">gabR</name>
    <name evidence="8" type="ORF">VSP9026_01828</name>
    <name evidence="7" type="ORF">Vspart_00486</name>
</gene>
<dbReference type="AlphaFoldDB" id="A0A1N6M3Y3"/>
<dbReference type="Proteomes" id="UP000184774">
    <property type="component" value="Unassembled WGS sequence"/>
</dbReference>
<dbReference type="InterPro" id="IPR051446">
    <property type="entry name" value="HTH_trans_reg/aminotransferase"/>
</dbReference>
<evidence type="ECO:0000259" key="6">
    <source>
        <dbReference type="PROSITE" id="PS50949"/>
    </source>
</evidence>
<dbReference type="CDD" id="cd00609">
    <property type="entry name" value="AAT_like"/>
    <property type="match status" value="1"/>
</dbReference>
<organism evidence="8 9">
    <name type="scientific">Vibrio spartinae</name>
    <dbReference type="NCBI Taxonomy" id="1918945"/>
    <lineage>
        <taxon>Bacteria</taxon>
        <taxon>Pseudomonadati</taxon>
        <taxon>Pseudomonadota</taxon>
        <taxon>Gammaproteobacteria</taxon>
        <taxon>Vibrionales</taxon>
        <taxon>Vibrionaceae</taxon>
        <taxon>Vibrio</taxon>
    </lineage>
</organism>
<keyword evidence="2" id="KW-0663">Pyridoxal phosphate</keyword>
<dbReference type="Gene3D" id="3.40.640.10">
    <property type="entry name" value="Type I PLP-dependent aspartate aminotransferase-like (Major domain)"/>
    <property type="match status" value="1"/>
</dbReference>
<evidence type="ECO:0000313" key="8">
    <source>
        <dbReference type="EMBL" id="SIO94142.1"/>
    </source>
</evidence>
<dbReference type="OrthoDB" id="9808770at2"/>
<dbReference type="SUPFAM" id="SSF53383">
    <property type="entry name" value="PLP-dependent transferases"/>
    <property type="match status" value="1"/>
</dbReference>
<proteinExistence type="inferred from homology"/>
<dbReference type="PROSITE" id="PS50949">
    <property type="entry name" value="HTH_GNTR"/>
    <property type="match status" value="1"/>
</dbReference>
<evidence type="ECO:0000256" key="1">
    <source>
        <dbReference type="ARBA" id="ARBA00005384"/>
    </source>
</evidence>
<sequence length="599" mass="68854">MLSQYIHLDPQDSKTLQDQIKSSLAKAIFDGFIPKQSPLASSRKLAKDLNVSRNTILRVYELLTEEGILVSIERKGYFVNPALDISVTPLASTTPQEQSTQLDWSRYLISENSVSEREAKALKNYAYLFVSGVVDEDLFPVSEWRKCSIQSLNRINHRTWTSNDSDYDELIEQIRIRVLTKRGIFVNRDNIAITLGCQNSLYYLSKLLLSADSSIAVENPGYPEALHQFQARRAEIVPINVDQEGMMIDERLTDCQLVYTTPSNQFPTTVRLSASRRQKLLTLAEEHDFLIIEDDFEHDINFIEDTCPPLKSESSSERIIYISSFSSTIAPGLRLGYIVAPAPLISQIKALQFRTHSLPPKNNCQTLALFLSLGYYDALAQRMLKRYREKWLTMEKALNYYFPQSGVTPSLAGTAFWIDYKQGFDAGRFEELAEQHGILINNGAKYYYCDERTNSFRLCFQSIRTEQIREGIALLSQIAKQVMPIETLQECQQPPLRSKAIRHLLKNQTLLTKDCFNIPYRITFQADGKMTGVSDRPNDMDEGYWWVEHDQFVYQWRNWQFSDIRKITIVVENGAVKRFDEDGYFIGEAQLISNQIGYP</sequence>
<dbReference type="GO" id="GO:0030170">
    <property type="term" value="F:pyridoxal phosphate binding"/>
    <property type="evidence" value="ECO:0007669"/>
    <property type="project" value="InterPro"/>
</dbReference>
<evidence type="ECO:0000256" key="3">
    <source>
        <dbReference type="ARBA" id="ARBA00023015"/>
    </source>
</evidence>
<dbReference type="InterPro" id="IPR036390">
    <property type="entry name" value="WH_DNA-bd_sf"/>
</dbReference>
<dbReference type="Proteomes" id="UP000515264">
    <property type="component" value="Chromosome 1"/>
</dbReference>
<reference evidence="7 10" key="3">
    <citation type="journal article" date="2020" name="J. Nat. Prod.">
        <title>Genomics-Metabolomics Profiling Disclosed Marine Vibrio spartinae 3.6 as a Producer of a New Branched Side Chain Prodigiosin.</title>
        <authorList>
            <person name="Vitale G.A."/>
            <person name="Sciarretta M."/>
            <person name="Palma Esposito F."/>
            <person name="January G.G."/>
            <person name="Giaccio M."/>
            <person name="Bunk B."/>
            <person name="Sproer C."/>
            <person name="Bajerski F."/>
            <person name="Power D."/>
            <person name="Festa C."/>
            <person name="Monti M.C."/>
            <person name="D'Auria M.V."/>
            <person name="de Pascale D."/>
        </authorList>
    </citation>
    <scope>NUCLEOTIDE SEQUENCE [LARGE SCALE GENOMIC DNA]</scope>
    <source>
        <strain evidence="7 10">3.6</strain>
    </source>
</reference>
<accession>A0A1N6M3Y3</accession>
<dbReference type="PANTHER" id="PTHR46577">
    <property type="entry name" value="HTH-TYPE TRANSCRIPTIONAL REGULATORY PROTEIN GABR"/>
    <property type="match status" value="1"/>
</dbReference>
<protein>
    <submittedName>
        <fullName evidence="8">HTH-type transcriptional regulatory protein GabR</fullName>
    </submittedName>
</protein>
<keyword evidence="3" id="KW-0805">Transcription regulation</keyword>
<keyword evidence="4" id="KW-0238">DNA-binding</keyword>
<dbReference type="GO" id="GO:0003677">
    <property type="term" value="F:DNA binding"/>
    <property type="evidence" value="ECO:0007669"/>
    <property type="project" value="UniProtKB-KW"/>
</dbReference>
<evidence type="ECO:0000313" key="9">
    <source>
        <dbReference type="Proteomes" id="UP000184774"/>
    </source>
</evidence>
<keyword evidence="10" id="KW-1185">Reference proteome</keyword>
<dbReference type="EMBL" id="FSSB01000011">
    <property type="protein sequence ID" value="SIO94142.1"/>
    <property type="molecule type" value="Genomic_DNA"/>
</dbReference>